<dbReference type="Pfam" id="PF00892">
    <property type="entry name" value="EamA"/>
    <property type="match status" value="1"/>
</dbReference>
<comment type="similarity">
    <text evidence="2">Belongs to the EamA transporter family.</text>
</comment>
<keyword evidence="11" id="KW-1185">Reference proteome</keyword>
<proteinExistence type="inferred from homology"/>
<dbReference type="Proteomes" id="UP000469430">
    <property type="component" value="Unassembled WGS sequence"/>
</dbReference>
<protein>
    <submittedName>
        <fullName evidence="10">EamA family transporter RarD</fullName>
    </submittedName>
</protein>
<comment type="subcellular location">
    <subcellularLocation>
        <location evidence="1">Cell membrane</location>
        <topology evidence="1">Multi-pass membrane protein</topology>
    </subcellularLocation>
</comment>
<sequence>MTMLDTICKGGLGHALAAHAVWGSMPLYLLLVHDVPPLEFVAWRILVSVPLCLALITLTGRWAELRQVLADGRAMLVLLVTSAMIAGNWFLYVWAIQTGHVFAASLGYYILPLMMMLFGMAFLGERLRPRQWIAVGLAAIGVTVLASGALTTLWVSLAMALSFGIYGLLRKKVAAGPLAGLTVETLLLMLPSALVVGWFATQADGSVMGRDAVETGAIILGGPMTALPLLLFATAVRRMPYTVLGFLQFISPTVVFLLGLFVFHEPLRPAQLACFVAIWAAAALFCWDMLANARTRTVG</sequence>
<dbReference type="PANTHER" id="PTHR22911">
    <property type="entry name" value="ACYL-MALONYL CONDENSING ENZYME-RELATED"/>
    <property type="match status" value="1"/>
</dbReference>
<feature type="transmembrane region" description="Helical" evidence="8">
    <location>
        <begin position="243"/>
        <end position="264"/>
    </location>
</feature>
<keyword evidence="5 8" id="KW-0812">Transmembrane</keyword>
<reference evidence="10 11" key="1">
    <citation type="submission" date="2019-12" db="EMBL/GenBank/DDBJ databases">
        <title>Genomic-based taxomic classification of the family Erythrobacteraceae.</title>
        <authorList>
            <person name="Xu L."/>
        </authorList>
    </citation>
    <scope>NUCLEOTIDE SEQUENCE [LARGE SCALE GENOMIC DNA]</scope>
    <source>
        <strain evidence="10 11">S36</strain>
    </source>
</reference>
<evidence type="ECO:0000256" key="1">
    <source>
        <dbReference type="ARBA" id="ARBA00004651"/>
    </source>
</evidence>
<comment type="caution">
    <text evidence="10">The sequence shown here is derived from an EMBL/GenBank/DDBJ whole genome shotgun (WGS) entry which is preliminary data.</text>
</comment>
<feature type="transmembrane region" description="Helical" evidence="8">
    <location>
        <begin position="270"/>
        <end position="290"/>
    </location>
</feature>
<keyword evidence="4" id="KW-1003">Cell membrane</keyword>
<feature type="domain" description="EamA" evidence="9">
    <location>
        <begin position="15"/>
        <end position="145"/>
    </location>
</feature>
<evidence type="ECO:0000256" key="4">
    <source>
        <dbReference type="ARBA" id="ARBA00022475"/>
    </source>
</evidence>
<feature type="transmembrane region" description="Helical" evidence="8">
    <location>
        <begin position="101"/>
        <end position="124"/>
    </location>
</feature>
<feature type="transmembrane region" description="Helical" evidence="8">
    <location>
        <begin position="43"/>
        <end position="63"/>
    </location>
</feature>
<evidence type="ECO:0000256" key="5">
    <source>
        <dbReference type="ARBA" id="ARBA00022692"/>
    </source>
</evidence>
<evidence type="ECO:0000256" key="8">
    <source>
        <dbReference type="SAM" id="Phobius"/>
    </source>
</evidence>
<evidence type="ECO:0000313" key="10">
    <source>
        <dbReference type="EMBL" id="MXO99679.1"/>
    </source>
</evidence>
<feature type="transmembrane region" description="Helical" evidence="8">
    <location>
        <begin position="75"/>
        <end position="95"/>
    </location>
</feature>
<evidence type="ECO:0000256" key="6">
    <source>
        <dbReference type="ARBA" id="ARBA00022989"/>
    </source>
</evidence>
<keyword evidence="6 8" id="KW-1133">Transmembrane helix</keyword>
<dbReference type="EMBL" id="WTYJ01000002">
    <property type="protein sequence ID" value="MXO99679.1"/>
    <property type="molecule type" value="Genomic_DNA"/>
</dbReference>
<keyword evidence="7 8" id="KW-0472">Membrane</keyword>
<feature type="transmembrane region" description="Helical" evidence="8">
    <location>
        <begin position="181"/>
        <end position="200"/>
    </location>
</feature>
<feature type="transmembrane region" description="Helical" evidence="8">
    <location>
        <begin position="131"/>
        <end position="147"/>
    </location>
</feature>
<dbReference type="GO" id="GO:0005886">
    <property type="term" value="C:plasma membrane"/>
    <property type="evidence" value="ECO:0007669"/>
    <property type="project" value="UniProtKB-SubCell"/>
</dbReference>
<evidence type="ECO:0000259" key="9">
    <source>
        <dbReference type="Pfam" id="PF00892"/>
    </source>
</evidence>
<dbReference type="InterPro" id="IPR037185">
    <property type="entry name" value="EmrE-like"/>
</dbReference>
<dbReference type="NCBIfam" id="TIGR00688">
    <property type="entry name" value="rarD"/>
    <property type="match status" value="1"/>
</dbReference>
<feature type="transmembrane region" description="Helical" evidence="8">
    <location>
        <begin position="212"/>
        <end position="236"/>
    </location>
</feature>
<dbReference type="PANTHER" id="PTHR22911:SF137">
    <property type="entry name" value="SOLUTE CARRIER FAMILY 35 MEMBER G2-RELATED"/>
    <property type="match status" value="1"/>
</dbReference>
<evidence type="ECO:0000256" key="3">
    <source>
        <dbReference type="ARBA" id="ARBA00022448"/>
    </source>
</evidence>
<accession>A0A6I4TWV4</accession>
<evidence type="ECO:0000256" key="7">
    <source>
        <dbReference type="ARBA" id="ARBA00023136"/>
    </source>
</evidence>
<keyword evidence="3" id="KW-0813">Transport</keyword>
<feature type="transmembrane region" description="Helical" evidence="8">
    <location>
        <begin position="12"/>
        <end position="31"/>
    </location>
</feature>
<dbReference type="InterPro" id="IPR000620">
    <property type="entry name" value="EamA_dom"/>
</dbReference>
<dbReference type="OrthoDB" id="369870at2"/>
<dbReference type="RefSeq" id="WP_161391380.1">
    <property type="nucleotide sequence ID" value="NZ_WTYJ01000002.1"/>
</dbReference>
<dbReference type="AlphaFoldDB" id="A0A6I4TWV4"/>
<gene>
    <name evidence="10" type="primary">rarD</name>
    <name evidence="10" type="ORF">GRI97_11830</name>
</gene>
<evidence type="ECO:0000313" key="11">
    <source>
        <dbReference type="Proteomes" id="UP000469430"/>
    </source>
</evidence>
<dbReference type="InterPro" id="IPR004626">
    <property type="entry name" value="RarD"/>
</dbReference>
<organism evidence="10 11">
    <name type="scientific">Croceibacterium xixiisoli</name>
    <dbReference type="NCBI Taxonomy" id="1476466"/>
    <lineage>
        <taxon>Bacteria</taxon>
        <taxon>Pseudomonadati</taxon>
        <taxon>Pseudomonadota</taxon>
        <taxon>Alphaproteobacteria</taxon>
        <taxon>Sphingomonadales</taxon>
        <taxon>Erythrobacteraceae</taxon>
        <taxon>Croceibacterium</taxon>
    </lineage>
</organism>
<evidence type="ECO:0000256" key="2">
    <source>
        <dbReference type="ARBA" id="ARBA00007362"/>
    </source>
</evidence>
<name>A0A6I4TWV4_9SPHN</name>
<dbReference type="SUPFAM" id="SSF103481">
    <property type="entry name" value="Multidrug resistance efflux transporter EmrE"/>
    <property type="match status" value="2"/>
</dbReference>